<organism evidence="1">
    <name type="scientific">Cacopsylla melanoneura</name>
    <dbReference type="NCBI Taxonomy" id="428564"/>
    <lineage>
        <taxon>Eukaryota</taxon>
        <taxon>Metazoa</taxon>
        <taxon>Ecdysozoa</taxon>
        <taxon>Arthropoda</taxon>
        <taxon>Hexapoda</taxon>
        <taxon>Insecta</taxon>
        <taxon>Pterygota</taxon>
        <taxon>Neoptera</taxon>
        <taxon>Paraneoptera</taxon>
        <taxon>Hemiptera</taxon>
        <taxon>Sternorrhyncha</taxon>
        <taxon>Psylloidea</taxon>
        <taxon>Psyllidae</taxon>
        <taxon>Psyllinae</taxon>
        <taxon>Cacopsylla</taxon>
    </lineage>
</organism>
<name>A0A8D9BQ51_9HEMI</name>
<dbReference type="AlphaFoldDB" id="A0A8D9BQ51"/>
<reference evidence="1" key="1">
    <citation type="submission" date="2021-05" db="EMBL/GenBank/DDBJ databases">
        <authorList>
            <person name="Alioto T."/>
            <person name="Alioto T."/>
            <person name="Gomez Garrido J."/>
        </authorList>
    </citation>
    <scope>NUCLEOTIDE SEQUENCE</scope>
</reference>
<sequence>MSGGPYFVLHSVHNLYCYICIIFIRSEFYGMICQTANLLDSPMFLAEIVRCGTYFIPPQNMLFYFPKVIWETIIFKVKVSIKFSSKLLTKNYENMPFSANRGQFMANILNFHQNYNQKMSFF</sequence>
<evidence type="ECO:0000313" key="1">
    <source>
        <dbReference type="EMBL" id="CAG6786730.1"/>
    </source>
</evidence>
<dbReference type="EMBL" id="HBUF01649531">
    <property type="protein sequence ID" value="CAG6786730.1"/>
    <property type="molecule type" value="Transcribed_RNA"/>
</dbReference>
<accession>A0A8D9BQ51</accession>
<proteinExistence type="predicted"/>
<protein>
    <submittedName>
        <fullName evidence="1">Uncharacterized protein</fullName>
    </submittedName>
</protein>